<protein>
    <submittedName>
        <fullName evidence="1">Uncharacterized protein</fullName>
    </submittedName>
</protein>
<dbReference type="AlphaFoldDB" id="A9BKM9"/>
<dbReference type="Proteomes" id="UP000243127">
    <property type="component" value="Nucleomorph 2"/>
</dbReference>
<name>A9BKM9_HEMAN</name>
<sequence>MIYSNKKSNKKKEKNKKENFFEKQILLFLEKKKEIFKVLKFFDCFWEYYYRKWKFLEKNFHFKNFPNSYQKKDIKNFLKFYCLIKRELLIKGEILFSIKKSLHNFQFSNFFYS</sequence>
<geneLocation type="nucleomorph" evidence="1"/>
<dbReference type="RefSeq" id="XP_001712359.1">
    <property type="nucleotide sequence ID" value="XM_001712307.1"/>
</dbReference>
<evidence type="ECO:0000313" key="2">
    <source>
        <dbReference type="Proteomes" id="UP000243127"/>
    </source>
</evidence>
<gene>
    <name evidence="1" type="ORF">HAN_2g207</name>
</gene>
<accession>A9BKM9</accession>
<organism evidence="1 2">
    <name type="scientific">Hemiselmis andersenii</name>
    <name type="common">Cryptophyte alga</name>
    <dbReference type="NCBI Taxonomy" id="464988"/>
    <lineage>
        <taxon>Eukaryota</taxon>
        <taxon>Cryptophyceae</taxon>
        <taxon>Cryptomonadales</taxon>
        <taxon>Hemiselmidaceae</taxon>
        <taxon>Hemiselmis</taxon>
    </lineage>
</organism>
<dbReference type="GeneID" id="5739355"/>
<dbReference type="EMBL" id="CP000882">
    <property type="protein sequence ID" value="ABW98034.1"/>
    <property type="molecule type" value="Genomic_DNA"/>
</dbReference>
<proteinExistence type="predicted"/>
<reference evidence="1 2" key="1">
    <citation type="journal article" date="2007" name="Proc. Natl. Acad. Sci. U.S.A.">
        <title>Nucleomorph genome of Hemiselmis andersenii reveals complete intron loss and compaction as a driver of protein structure and function.</title>
        <authorList>
            <person name="Lane C.E."/>
            <person name="van den Heuvel K."/>
            <person name="Kozera C."/>
            <person name="Curtis B.A."/>
            <person name="Parsons B.J."/>
            <person name="Bowman S."/>
            <person name="Archibald J.M."/>
        </authorList>
    </citation>
    <scope>NUCLEOTIDE SEQUENCE [LARGE SCALE GENOMIC DNA]</scope>
    <source>
        <strain evidence="1 2">CCMP644</strain>
    </source>
</reference>
<evidence type="ECO:0000313" key="1">
    <source>
        <dbReference type="EMBL" id="ABW98034.1"/>
    </source>
</evidence>
<keyword evidence="1" id="KW-0542">Nucleomorph</keyword>